<comment type="cofactor">
    <cofactor evidence="2">
        <name>Mn(2+)</name>
        <dbReference type="ChEBI" id="CHEBI:29035"/>
    </cofactor>
</comment>
<sequence>MKFLSNEPRLPVPSPLMMWEEGSFANVTLIDRWPTIIRRVIEENDFSPLIIENLDNIVREFPNGIVRSLKGDHGADLEAWAGYIEPWLGQRWIDVPWLFAEVYLYRRILEATGYFTPGNFQGIDPFASQKSSSLVKVIPSIQAMSTQVNRFVNSQENRVSAIALLYFALWGNRIDLSMWPEDAEEGDRSRIESDSQQANILVDDTAKIADKIAGFRGVRIDFIIDNAGFELFCDLCLADFLIDSGVAERVYFHLKPHPFFVSDAMIKDVDLTLSVLMNNSNSDVSSLGNRLTEHINQNRLICRDDFFWTSPLPFWEMPEDLRGELGQSELIFVKGDANYRRLLGDCQWSFTTPFEDIVCYFPAPMVSLRTLKAEIIAGLQENQVEDLNRRDPQWLINGEWGVIQFSD</sequence>
<evidence type="ECO:0000256" key="1">
    <source>
        <dbReference type="ARBA" id="ARBA00001326"/>
    </source>
</evidence>
<protein>
    <submittedName>
        <fullName evidence="9">Damage-control phosphatase ARMT1 family protein</fullName>
    </submittedName>
</protein>
<keyword evidence="6" id="KW-0464">Manganese</keyword>
<keyword evidence="4" id="KW-0479">Metal-binding</keyword>
<feature type="domain" description="Damage-control phosphatase ARMT1-like metal-binding" evidence="8">
    <location>
        <begin position="30"/>
        <end position="386"/>
    </location>
</feature>
<comment type="similarity">
    <text evidence="3">Belongs to the damage-control phosphatase family. Sugar phosphate phosphatase III subfamily.</text>
</comment>
<reference evidence="9" key="1">
    <citation type="submission" date="2022-06" db="EMBL/GenBank/DDBJ databases">
        <title>New cyanobacteria of genus Symplocastrum in benthos of Lake Baikal.</title>
        <authorList>
            <person name="Sorokovikova E."/>
            <person name="Tikhonova I."/>
            <person name="Krasnopeev A."/>
            <person name="Evseev P."/>
            <person name="Gladkikh A."/>
            <person name="Belykh O."/>
        </authorList>
    </citation>
    <scope>NUCLEOTIDE SEQUENCE</scope>
    <source>
        <strain evidence="9">BBK-W-15</strain>
    </source>
</reference>
<dbReference type="GO" id="GO:0016791">
    <property type="term" value="F:phosphatase activity"/>
    <property type="evidence" value="ECO:0007669"/>
    <property type="project" value="TreeGrafter"/>
</dbReference>
<comment type="catalytic activity">
    <reaction evidence="7">
        <text>beta-D-fructose 6-phosphate = dihydroxyacetone + D-glyceraldehyde 3-phosphate</text>
        <dbReference type="Rhea" id="RHEA:28002"/>
        <dbReference type="ChEBI" id="CHEBI:16016"/>
        <dbReference type="ChEBI" id="CHEBI:57634"/>
        <dbReference type="ChEBI" id="CHEBI:59776"/>
    </reaction>
</comment>
<organism evidence="9 10">
    <name type="scientific">Limnofasciculus baicalensis BBK-W-15</name>
    <dbReference type="NCBI Taxonomy" id="2699891"/>
    <lineage>
        <taxon>Bacteria</taxon>
        <taxon>Bacillati</taxon>
        <taxon>Cyanobacteriota</taxon>
        <taxon>Cyanophyceae</taxon>
        <taxon>Coleofasciculales</taxon>
        <taxon>Coleofasciculaceae</taxon>
        <taxon>Limnofasciculus</taxon>
        <taxon>Limnofasciculus baicalensis</taxon>
    </lineage>
</organism>
<evidence type="ECO:0000313" key="9">
    <source>
        <dbReference type="EMBL" id="MCP2728198.1"/>
    </source>
</evidence>
<accession>A0AAE3GQV9</accession>
<evidence type="ECO:0000313" key="10">
    <source>
        <dbReference type="Proteomes" id="UP001204953"/>
    </source>
</evidence>
<dbReference type="InterPro" id="IPR036075">
    <property type="entry name" value="ARMT-1-like_metal-bd_sf"/>
</dbReference>
<evidence type="ECO:0000259" key="8">
    <source>
        <dbReference type="Pfam" id="PF01937"/>
    </source>
</evidence>
<dbReference type="InterPro" id="IPR039763">
    <property type="entry name" value="ARMT1"/>
</dbReference>
<dbReference type="AlphaFoldDB" id="A0AAE3GQV9"/>
<dbReference type="Pfam" id="PF01937">
    <property type="entry name" value="ARMT1-like_dom"/>
    <property type="match status" value="1"/>
</dbReference>
<proteinExistence type="inferred from homology"/>
<dbReference type="PANTHER" id="PTHR12260:SF6">
    <property type="entry name" value="DAMAGE-CONTROL PHOSPHATASE ARMT1"/>
    <property type="match status" value="1"/>
</dbReference>
<dbReference type="GO" id="GO:0046872">
    <property type="term" value="F:metal ion binding"/>
    <property type="evidence" value="ECO:0007669"/>
    <property type="project" value="UniProtKB-KW"/>
</dbReference>
<evidence type="ECO:0000256" key="5">
    <source>
        <dbReference type="ARBA" id="ARBA00022801"/>
    </source>
</evidence>
<dbReference type="GO" id="GO:0006974">
    <property type="term" value="P:DNA damage response"/>
    <property type="evidence" value="ECO:0007669"/>
    <property type="project" value="TreeGrafter"/>
</dbReference>
<keyword evidence="10" id="KW-1185">Reference proteome</keyword>
<evidence type="ECO:0000256" key="7">
    <source>
        <dbReference type="ARBA" id="ARBA00048809"/>
    </source>
</evidence>
<dbReference type="RefSeq" id="WP_254010999.1">
    <property type="nucleotide sequence ID" value="NZ_JAMZMM010000043.1"/>
</dbReference>
<dbReference type="Gene3D" id="3.40.50.10880">
    <property type="entry name" value="Uncharacterised protein PF01937, DUF89, domain 3"/>
    <property type="match status" value="1"/>
</dbReference>
<dbReference type="PANTHER" id="PTHR12260">
    <property type="entry name" value="DAMAGE-CONTROL PHOSPHATASE ARMT1"/>
    <property type="match status" value="1"/>
</dbReference>
<gene>
    <name evidence="9" type="ORF">NJ959_06875</name>
</gene>
<evidence type="ECO:0000256" key="3">
    <source>
        <dbReference type="ARBA" id="ARBA00009519"/>
    </source>
</evidence>
<name>A0AAE3GQV9_9CYAN</name>
<dbReference type="InterPro" id="IPR002791">
    <property type="entry name" value="ARMT1-like_metal-bd"/>
</dbReference>
<comment type="catalytic activity">
    <reaction evidence="1">
        <text>beta-D-fructose 1-phosphate + H2O = D-fructose + phosphate</text>
        <dbReference type="Rhea" id="RHEA:35603"/>
        <dbReference type="ChEBI" id="CHEBI:15377"/>
        <dbReference type="ChEBI" id="CHEBI:37721"/>
        <dbReference type="ChEBI" id="CHEBI:43474"/>
        <dbReference type="ChEBI" id="CHEBI:138881"/>
    </reaction>
</comment>
<dbReference type="Gene3D" id="1.20.930.60">
    <property type="match status" value="1"/>
</dbReference>
<comment type="caution">
    <text evidence="9">The sequence shown here is derived from an EMBL/GenBank/DDBJ whole genome shotgun (WGS) entry which is preliminary data.</text>
</comment>
<evidence type="ECO:0000256" key="4">
    <source>
        <dbReference type="ARBA" id="ARBA00022723"/>
    </source>
</evidence>
<dbReference type="SUPFAM" id="SSF111321">
    <property type="entry name" value="AF1104-like"/>
    <property type="match status" value="1"/>
</dbReference>
<dbReference type="Proteomes" id="UP001204953">
    <property type="component" value="Unassembled WGS sequence"/>
</dbReference>
<evidence type="ECO:0000256" key="2">
    <source>
        <dbReference type="ARBA" id="ARBA00001936"/>
    </source>
</evidence>
<keyword evidence="5" id="KW-0378">Hydrolase</keyword>
<dbReference type="EMBL" id="JAMZMM010000043">
    <property type="protein sequence ID" value="MCP2728198.1"/>
    <property type="molecule type" value="Genomic_DNA"/>
</dbReference>
<evidence type="ECO:0000256" key="6">
    <source>
        <dbReference type="ARBA" id="ARBA00023211"/>
    </source>
</evidence>